<evidence type="ECO:0000313" key="2">
    <source>
        <dbReference type="Proteomes" id="UP000266482"/>
    </source>
</evidence>
<proteinExistence type="predicted"/>
<dbReference type="EMBL" id="QXQA01000023">
    <property type="protein sequence ID" value="RIX47305.1"/>
    <property type="molecule type" value="Genomic_DNA"/>
</dbReference>
<dbReference type="Proteomes" id="UP000266482">
    <property type="component" value="Unassembled WGS sequence"/>
</dbReference>
<dbReference type="OrthoDB" id="2651145at2"/>
<organism evidence="1 2">
    <name type="scientific">Paenibacillus nanensis</name>
    <dbReference type="NCBI Taxonomy" id="393251"/>
    <lineage>
        <taxon>Bacteria</taxon>
        <taxon>Bacillati</taxon>
        <taxon>Bacillota</taxon>
        <taxon>Bacilli</taxon>
        <taxon>Bacillales</taxon>
        <taxon>Paenibacillaceae</taxon>
        <taxon>Paenibacillus</taxon>
    </lineage>
</organism>
<keyword evidence="2" id="KW-1185">Reference proteome</keyword>
<sequence length="108" mass="12841">MSITIAKLYDETLEYVKRLDSTTYEESILLVDLRDMVLNELKKDIVLTEDERKMLRQIGEFDKAILARFTELKDEASNAMQKINVTRMQKQKYEQAYAPQSYFVDYKE</sequence>
<evidence type="ECO:0000313" key="1">
    <source>
        <dbReference type="EMBL" id="RIX47305.1"/>
    </source>
</evidence>
<gene>
    <name evidence="1" type="ORF">D3P08_25110</name>
</gene>
<name>A0A3A1UNG8_9BACL</name>
<reference evidence="1 2" key="1">
    <citation type="submission" date="2018-09" db="EMBL/GenBank/DDBJ databases">
        <title>Paenibacillus aracenensis nov. sp. isolated from a cave in southern Spain.</title>
        <authorList>
            <person name="Jurado V."/>
            <person name="Gutierrez-Patricio S."/>
            <person name="Gonzalez-Pimentel J.L."/>
            <person name="Miller A.Z."/>
            <person name="Laiz L."/>
            <person name="Saiz-Jimenez C."/>
        </authorList>
    </citation>
    <scope>NUCLEOTIDE SEQUENCE [LARGE SCALE GENOMIC DNA]</scope>
    <source>
        <strain evidence="1 2">DSM 22867</strain>
    </source>
</reference>
<comment type="caution">
    <text evidence="1">The sequence shown here is derived from an EMBL/GenBank/DDBJ whole genome shotgun (WGS) entry which is preliminary data.</text>
</comment>
<dbReference type="RefSeq" id="WP_119602875.1">
    <property type="nucleotide sequence ID" value="NZ_QXQA01000023.1"/>
</dbReference>
<accession>A0A3A1UNG8</accession>
<protein>
    <recommendedName>
        <fullName evidence="3">Flagellar protein FliT</fullName>
    </recommendedName>
</protein>
<evidence type="ECO:0008006" key="3">
    <source>
        <dbReference type="Google" id="ProtNLM"/>
    </source>
</evidence>
<dbReference type="AlphaFoldDB" id="A0A3A1UNG8"/>